<evidence type="ECO:0000313" key="8">
    <source>
        <dbReference type="Proteomes" id="UP000309038"/>
    </source>
</evidence>
<dbReference type="AlphaFoldDB" id="A0A4S4KEM4"/>
<keyword evidence="2 4" id="KW-0863">Zinc-finger</keyword>
<evidence type="ECO:0000259" key="6">
    <source>
        <dbReference type="PROSITE" id="PS50865"/>
    </source>
</evidence>
<keyword evidence="1" id="KW-0479">Metal-binding</keyword>
<evidence type="ECO:0000256" key="3">
    <source>
        <dbReference type="ARBA" id="ARBA00022833"/>
    </source>
</evidence>
<accession>A0A4S4KEM4</accession>
<dbReference type="PANTHER" id="PTHR12197:SF251">
    <property type="entry name" value="EG:BACR7C10.4 PROTEIN"/>
    <property type="match status" value="1"/>
</dbReference>
<dbReference type="Gene3D" id="6.10.140.2220">
    <property type="match status" value="1"/>
</dbReference>
<evidence type="ECO:0000256" key="2">
    <source>
        <dbReference type="ARBA" id="ARBA00022771"/>
    </source>
</evidence>
<dbReference type="SUPFAM" id="SSF82199">
    <property type="entry name" value="SET domain"/>
    <property type="match status" value="1"/>
</dbReference>
<comment type="caution">
    <text evidence="7">The sequence shown here is derived from an EMBL/GenBank/DDBJ whole genome shotgun (WGS) entry which is preliminary data.</text>
</comment>
<sequence length="343" mass="37518">MSFSDLRSARKSKESKSFVKSVITDAATEDVVITKDTFSAAQDGGSGNSEIVSLENMSVGLPSTLEIRKSAAFGRSMYAKEQFAIGSVLISVKPRIAVLSTAFLDSHCSTCCNPATPAGLKRCTRCRTVWYCDAVFIFFQACQTRDWTLHKHECNALQQWAAVVPSSDLSVPSDAVRCLGRMLWYVQKKGADSAWTKELNMMQSHRASLPSSASESYTHLAHFVVRYLGVGSPSDLANFGLSSAGDLVDLISRFTTNTFTLSSFSLTPIGICVAPVVALANHSCEANAAIVFPFCNTAMQEPQMQLIAIRPILQDEQTHSELVKKPSTKRLRSNSKIPRKRNN</sequence>
<name>A0A4S4KEM4_9APHY</name>
<dbReference type="GO" id="GO:0005634">
    <property type="term" value="C:nucleus"/>
    <property type="evidence" value="ECO:0007669"/>
    <property type="project" value="TreeGrafter"/>
</dbReference>
<dbReference type="InterPro" id="IPR002893">
    <property type="entry name" value="Znf_MYND"/>
</dbReference>
<keyword evidence="3" id="KW-0862">Zinc</keyword>
<reference evidence="7 8" key="1">
    <citation type="submission" date="2019-02" db="EMBL/GenBank/DDBJ databases">
        <title>Genome sequencing of the rare red list fungi Phlebia centrifuga.</title>
        <authorList>
            <person name="Buettner E."/>
            <person name="Kellner H."/>
        </authorList>
    </citation>
    <scope>NUCLEOTIDE SEQUENCE [LARGE SCALE GENOMIC DNA]</scope>
    <source>
        <strain evidence="7 8">DSM 108282</strain>
    </source>
</reference>
<proteinExistence type="predicted"/>
<protein>
    <recommendedName>
        <fullName evidence="6">MYND-type domain-containing protein</fullName>
    </recommendedName>
</protein>
<evidence type="ECO:0000313" key="7">
    <source>
        <dbReference type="EMBL" id="THG96503.1"/>
    </source>
</evidence>
<keyword evidence="8" id="KW-1185">Reference proteome</keyword>
<feature type="compositionally biased region" description="Basic residues" evidence="5">
    <location>
        <begin position="326"/>
        <end position="343"/>
    </location>
</feature>
<dbReference type="Gene3D" id="1.10.220.160">
    <property type="match status" value="1"/>
</dbReference>
<evidence type="ECO:0000256" key="5">
    <source>
        <dbReference type="SAM" id="MobiDB-lite"/>
    </source>
</evidence>
<dbReference type="PANTHER" id="PTHR12197">
    <property type="entry name" value="HISTONE-LYSINE N-METHYLTRANSFERASE SMYD"/>
    <property type="match status" value="1"/>
</dbReference>
<dbReference type="Pfam" id="PF01753">
    <property type="entry name" value="zf-MYND"/>
    <property type="match status" value="1"/>
</dbReference>
<dbReference type="InterPro" id="IPR046341">
    <property type="entry name" value="SET_dom_sf"/>
</dbReference>
<gene>
    <name evidence="7" type="ORF">EW026_g5345</name>
</gene>
<dbReference type="GO" id="GO:0008270">
    <property type="term" value="F:zinc ion binding"/>
    <property type="evidence" value="ECO:0007669"/>
    <property type="project" value="UniProtKB-KW"/>
</dbReference>
<feature type="domain" description="MYND-type" evidence="6">
    <location>
        <begin position="108"/>
        <end position="154"/>
    </location>
</feature>
<organism evidence="7 8">
    <name type="scientific">Hermanssonia centrifuga</name>
    <dbReference type="NCBI Taxonomy" id="98765"/>
    <lineage>
        <taxon>Eukaryota</taxon>
        <taxon>Fungi</taxon>
        <taxon>Dikarya</taxon>
        <taxon>Basidiomycota</taxon>
        <taxon>Agaricomycotina</taxon>
        <taxon>Agaricomycetes</taxon>
        <taxon>Polyporales</taxon>
        <taxon>Meruliaceae</taxon>
        <taxon>Hermanssonia</taxon>
    </lineage>
</organism>
<evidence type="ECO:0000256" key="1">
    <source>
        <dbReference type="ARBA" id="ARBA00022723"/>
    </source>
</evidence>
<dbReference type="Gene3D" id="2.170.270.10">
    <property type="entry name" value="SET domain"/>
    <property type="match status" value="1"/>
</dbReference>
<evidence type="ECO:0000256" key="4">
    <source>
        <dbReference type="PROSITE-ProRule" id="PRU00134"/>
    </source>
</evidence>
<dbReference type="PROSITE" id="PS50865">
    <property type="entry name" value="ZF_MYND_2"/>
    <property type="match status" value="1"/>
</dbReference>
<dbReference type="InterPro" id="IPR050869">
    <property type="entry name" value="H3K4_H4K5_MeTrfase"/>
</dbReference>
<dbReference type="Proteomes" id="UP000309038">
    <property type="component" value="Unassembled WGS sequence"/>
</dbReference>
<feature type="region of interest" description="Disordered" evidence="5">
    <location>
        <begin position="319"/>
        <end position="343"/>
    </location>
</feature>
<dbReference type="EMBL" id="SGPJ01000230">
    <property type="protein sequence ID" value="THG96503.1"/>
    <property type="molecule type" value="Genomic_DNA"/>
</dbReference>